<organism evidence="1">
    <name type="scientific">seawater metagenome</name>
    <dbReference type="NCBI Taxonomy" id="1561972"/>
    <lineage>
        <taxon>unclassified sequences</taxon>
        <taxon>metagenomes</taxon>
        <taxon>ecological metagenomes</taxon>
    </lineage>
</organism>
<proteinExistence type="predicted"/>
<dbReference type="AlphaFoldDB" id="A0A5E8CJE8"/>
<accession>A0A5E8CJE8</accession>
<evidence type="ECO:0000313" key="1">
    <source>
        <dbReference type="EMBL" id="VVU94754.1"/>
    </source>
</evidence>
<sequence length="321" mass="38399">MFELAYEDQNVRNQKDKNSSIYEFFITNFLNIEVLNIEGQGGLNKIWGSTHNSDFSFTFDLEKRYGYDKNAILKSFYVANEYMKTYTIDDIFLDFLNYDIFPIAENLRELSLDISFEKIIFSFSLPPFLETLKMSELDLLCPERLDGLEKLVILPNFYLDQYFIFGKNGYFLFQYFDCIPSNIEKLEIPLFDDWCNKNIDTYDMYAKLATILSQYYSLKFENIKLLGASEIFKKEIEYIYKIVKKCVFINYESSFQSKIDTYNWILGVEEKMKINEYNKFEISLMRNYLTKNYRCNGKFKNGKKCNRKIVEKCWCKLHNKI</sequence>
<protein>
    <submittedName>
        <fullName evidence="1">Uncharacterized protein</fullName>
    </submittedName>
</protein>
<gene>
    <name evidence="1" type="ORF">CPAV1605_479</name>
</gene>
<dbReference type="EMBL" id="CABVLZ010000002">
    <property type="protein sequence ID" value="VVU94754.1"/>
    <property type="molecule type" value="Genomic_DNA"/>
</dbReference>
<name>A0A5E8CJE8_9ZZZZ</name>
<reference evidence="1" key="1">
    <citation type="submission" date="2019-09" db="EMBL/GenBank/DDBJ databases">
        <authorList>
            <person name="Needham M D."/>
        </authorList>
    </citation>
    <scope>NUCLEOTIDE SEQUENCE</scope>
</reference>